<dbReference type="Pfam" id="PF20434">
    <property type="entry name" value="BD-FAE"/>
    <property type="match status" value="1"/>
</dbReference>
<dbReference type="PANTHER" id="PTHR48081:SF33">
    <property type="entry name" value="KYNURENINE FORMAMIDASE"/>
    <property type="match status" value="1"/>
</dbReference>
<dbReference type="InterPro" id="IPR049492">
    <property type="entry name" value="BD-FAE-like_dom"/>
</dbReference>
<dbReference type="Proteomes" id="UP000001485">
    <property type="component" value="Chromosome"/>
</dbReference>
<dbReference type="HOGENOM" id="CLU_012494_4_7_6"/>
<dbReference type="PANTHER" id="PTHR48081">
    <property type="entry name" value="AB HYDROLASE SUPERFAMILY PROTEIN C4A8.06C"/>
    <property type="match status" value="1"/>
</dbReference>
<accession>C5B7Y4</accession>
<dbReference type="Gene3D" id="3.40.50.1820">
    <property type="entry name" value="alpha/beta hydrolase"/>
    <property type="match status" value="1"/>
</dbReference>
<dbReference type="OrthoDB" id="9771666at2"/>
<reference evidence="3 4" key="2">
    <citation type="journal article" date="2012" name="J. Bacteriol.">
        <title>Genome Sequence of Edwardsiella ictaluri 93-146, a Strain Associated with a Natural Channel Catfish Outbreak of Enteric Septicemia of Catfish.</title>
        <authorList>
            <person name="Williams M.L."/>
            <person name="Gillaspy A.F."/>
            <person name="Dyer D.W."/>
            <person name="Thune R.L."/>
            <person name="Waldbieser G.C."/>
            <person name="Schuster S.C."/>
            <person name="Gipson J."/>
            <person name="Zaitshik J."/>
            <person name="Landry C."/>
            <person name="Banes M.M."/>
            <person name="Lawrence M.L."/>
        </authorList>
    </citation>
    <scope>NUCLEOTIDE SEQUENCE [LARGE SCALE GENOMIC DNA]</scope>
    <source>
        <strain evidence="3 4">93-146</strain>
    </source>
</reference>
<keyword evidence="1" id="KW-0378">Hydrolase</keyword>
<dbReference type="STRING" id="67780.B6E78_00880"/>
<protein>
    <recommendedName>
        <fullName evidence="2">BD-FAE-like domain-containing protein</fullName>
    </recommendedName>
</protein>
<dbReference type="KEGG" id="eic:NT01EI_1534"/>
<evidence type="ECO:0000313" key="3">
    <source>
        <dbReference type="EMBL" id="ACR68720.1"/>
    </source>
</evidence>
<proteinExistence type="predicted"/>
<dbReference type="GeneID" id="69538516"/>
<dbReference type="EMBL" id="CP001600">
    <property type="protein sequence ID" value="ACR68720.1"/>
    <property type="molecule type" value="Genomic_DNA"/>
</dbReference>
<evidence type="ECO:0000256" key="1">
    <source>
        <dbReference type="ARBA" id="ARBA00022801"/>
    </source>
</evidence>
<gene>
    <name evidence="3" type="ordered locus">NT01EI_1534</name>
</gene>
<evidence type="ECO:0000313" key="4">
    <source>
        <dbReference type="Proteomes" id="UP000001485"/>
    </source>
</evidence>
<dbReference type="PATRIC" id="fig|634503.3.peg.1373"/>
<dbReference type="SUPFAM" id="SSF53474">
    <property type="entry name" value="alpha/beta-Hydrolases"/>
    <property type="match status" value="1"/>
</dbReference>
<sequence length="292" mass="32501">MNIDLNFNNADERAVQYNARASVEDFDACMVEYAELAKQARLQTPGIYDLRYGMAAAERIDVFPASVQPAPLVIFIHGGYWCSQRKEDACSMAASFTSHGVAVATLEYTLAPLATVAEIMHEVRSAVSWLYHHGEQFGIDPARIFIIGSSAGAHLCSSLVSAGWHERYQLPADAIKGVLAMSGIYDLRPLCDIFSNEWLRLSPEQTKSVSTIFSLPKKKNYAPKILLSVGGKETLGFKHQTQAYYEACRENELNVTFIEDHQHNHFTLVNTLANPETEMFKQVMAMIDATAK</sequence>
<reference evidence="4" key="1">
    <citation type="submission" date="2009-03" db="EMBL/GenBank/DDBJ databases">
        <title>Complete genome sequence of Edwardsiella ictaluri 93-146.</title>
        <authorList>
            <person name="Williams M.L."/>
            <person name="Gillaspy A.F."/>
            <person name="Dyer D.W."/>
            <person name="Thune R.L."/>
            <person name="Waldbieser G.C."/>
            <person name="Schuster S.C."/>
            <person name="Gipson J."/>
            <person name="Zaitshik J."/>
            <person name="Landry C."/>
            <person name="Lawrence M.L."/>
        </authorList>
    </citation>
    <scope>NUCLEOTIDE SEQUENCE [LARGE SCALE GENOMIC DNA]</scope>
    <source>
        <strain evidence="4">93-146</strain>
    </source>
</reference>
<dbReference type="InterPro" id="IPR050300">
    <property type="entry name" value="GDXG_lipolytic_enzyme"/>
</dbReference>
<dbReference type="InterPro" id="IPR029058">
    <property type="entry name" value="AB_hydrolase_fold"/>
</dbReference>
<organism evidence="3 4">
    <name type="scientific">Edwardsiella ictaluri (strain 93-146)</name>
    <dbReference type="NCBI Taxonomy" id="634503"/>
    <lineage>
        <taxon>Bacteria</taxon>
        <taxon>Pseudomonadati</taxon>
        <taxon>Pseudomonadota</taxon>
        <taxon>Gammaproteobacteria</taxon>
        <taxon>Enterobacterales</taxon>
        <taxon>Hafniaceae</taxon>
        <taxon>Edwardsiella</taxon>
    </lineage>
</organism>
<dbReference type="GO" id="GO:0016787">
    <property type="term" value="F:hydrolase activity"/>
    <property type="evidence" value="ECO:0007669"/>
    <property type="project" value="UniProtKB-KW"/>
</dbReference>
<dbReference type="RefSeq" id="WP_015870881.1">
    <property type="nucleotide sequence ID" value="NC_012779.2"/>
</dbReference>
<feature type="domain" description="BD-FAE-like" evidence="2">
    <location>
        <begin position="67"/>
        <end position="159"/>
    </location>
</feature>
<name>C5B7Y4_EDWI9</name>
<evidence type="ECO:0000259" key="2">
    <source>
        <dbReference type="Pfam" id="PF20434"/>
    </source>
</evidence>
<dbReference type="AlphaFoldDB" id="C5B7Y4"/>